<dbReference type="Gene3D" id="3.90.640.10">
    <property type="entry name" value="Actin, Chain A, domain 4"/>
    <property type="match status" value="1"/>
</dbReference>
<dbReference type="PRINTS" id="PR00190">
    <property type="entry name" value="ACTIN"/>
</dbReference>
<dbReference type="InterPro" id="IPR043129">
    <property type="entry name" value="ATPase_NBD"/>
</dbReference>
<name>A0A9D2XXB9_NOTFU</name>
<protein>
    <submittedName>
        <fullName evidence="7">LOC107395987-like protein</fullName>
    </submittedName>
</protein>
<keyword evidence="3" id="KW-0963">Cytoplasm</keyword>
<dbReference type="InterPro" id="IPR004000">
    <property type="entry name" value="Actin"/>
</dbReference>
<feature type="compositionally biased region" description="Basic and acidic residues" evidence="6">
    <location>
        <begin position="642"/>
        <end position="663"/>
    </location>
</feature>
<comment type="subcellular location">
    <subcellularLocation>
        <location evidence="1">Cytoplasm</location>
        <location evidence="1">Cytoskeleton</location>
    </subcellularLocation>
</comment>
<gene>
    <name evidence="7" type="ORF">G4P62_018214</name>
</gene>
<evidence type="ECO:0000256" key="6">
    <source>
        <dbReference type="SAM" id="MobiDB-lite"/>
    </source>
</evidence>
<dbReference type="SUPFAM" id="SSF53067">
    <property type="entry name" value="Actin-like ATPase domain"/>
    <property type="match status" value="2"/>
</dbReference>
<dbReference type="PROSITE" id="PS01132">
    <property type="entry name" value="ACTINS_ACT_LIKE"/>
    <property type="match status" value="1"/>
</dbReference>
<reference evidence="7" key="1">
    <citation type="submission" date="2020-03" db="EMBL/GenBank/DDBJ databases">
        <title>Intra-Species Differences in Population Size shape Life History and Genome Evolution.</title>
        <authorList>
            <person name="Willemsen D."/>
            <person name="Cui R."/>
            <person name="Valenzano D.R."/>
        </authorList>
    </citation>
    <scope>NUCLEOTIDE SEQUENCE</scope>
    <source>
        <strain evidence="7">GRZ</strain>
        <tissue evidence="7">Whole</tissue>
    </source>
</reference>
<dbReference type="CDD" id="cd13397">
    <property type="entry name" value="ASKHA_NBD_actin_Arp-T1-3"/>
    <property type="match status" value="1"/>
</dbReference>
<feature type="region of interest" description="Disordered" evidence="6">
    <location>
        <begin position="343"/>
        <end position="366"/>
    </location>
</feature>
<evidence type="ECO:0000256" key="1">
    <source>
        <dbReference type="ARBA" id="ARBA00004245"/>
    </source>
</evidence>
<dbReference type="FunFam" id="3.30.420.40:FF:000058">
    <property type="entry name" value="Putative actin-related protein 5"/>
    <property type="match status" value="1"/>
</dbReference>
<feature type="compositionally biased region" description="Low complexity" evidence="6">
    <location>
        <begin position="282"/>
        <end position="297"/>
    </location>
</feature>
<evidence type="ECO:0000313" key="8">
    <source>
        <dbReference type="Proteomes" id="UP000822369"/>
    </source>
</evidence>
<evidence type="ECO:0000256" key="4">
    <source>
        <dbReference type="RuleBase" id="RU000487"/>
    </source>
</evidence>
<feature type="region of interest" description="Disordered" evidence="6">
    <location>
        <begin position="554"/>
        <end position="630"/>
    </location>
</feature>
<evidence type="ECO:0000256" key="5">
    <source>
        <dbReference type="SAM" id="Coils"/>
    </source>
</evidence>
<dbReference type="FunFam" id="3.90.640.10:FF:000007">
    <property type="entry name" value="Actin like 7B"/>
    <property type="match status" value="1"/>
</dbReference>
<feature type="coiled-coil region" evidence="5">
    <location>
        <begin position="45"/>
        <end position="72"/>
    </location>
</feature>
<accession>A0A9D2XXB9</accession>
<evidence type="ECO:0000256" key="3">
    <source>
        <dbReference type="ARBA" id="ARBA00023212"/>
    </source>
</evidence>
<comment type="similarity">
    <text evidence="2 4">Belongs to the actin family.</text>
</comment>
<dbReference type="EMBL" id="JAAVVJ010000014">
    <property type="protein sequence ID" value="KAF7208939.1"/>
    <property type="molecule type" value="Genomic_DNA"/>
</dbReference>
<feature type="region of interest" description="Disordered" evidence="6">
    <location>
        <begin position="394"/>
        <end position="496"/>
    </location>
</feature>
<proteinExistence type="inferred from homology"/>
<feature type="compositionally biased region" description="Gly residues" evidence="6">
    <location>
        <begin position="347"/>
        <end position="361"/>
    </location>
</feature>
<evidence type="ECO:0000313" key="7">
    <source>
        <dbReference type="EMBL" id="KAF7208939.1"/>
    </source>
</evidence>
<feature type="coiled-coil region" evidence="5">
    <location>
        <begin position="501"/>
        <end position="546"/>
    </location>
</feature>
<organism evidence="7 8">
    <name type="scientific">Nothobranchius furzeri</name>
    <name type="common">Turquoise killifish</name>
    <dbReference type="NCBI Taxonomy" id="105023"/>
    <lineage>
        <taxon>Eukaryota</taxon>
        <taxon>Metazoa</taxon>
        <taxon>Chordata</taxon>
        <taxon>Craniata</taxon>
        <taxon>Vertebrata</taxon>
        <taxon>Euteleostomi</taxon>
        <taxon>Actinopterygii</taxon>
        <taxon>Neopterygii</taxon>
        <taxon>Teleostei</taxon>
        <taxon>Neoteleostei</taxon>
        <taxon>Acanthomorphata</taxon>
        <taxon>Ovalentaria</taxon>
        <taxon>Atherinomorphae</taxon>
        <taxon>Cyprinodontiformes</taxon>
        <taxon>Nothobranchiidae</taxon>
        <taxon>Nothobranchius</taxon>
    </lineage>
</organism>
<dbReference type="FunFam" id="3.30.420.40:FF:000050">
    <property type="entry name" value="Actin, alpha skeletal muscle"/>
    <property type="match status" value="1"/>
</dbReference>
<dbReference type="GO" id="GO:0005856">
    <property type="term" value="C:cytoskeleton"/>
    <property type="evidence" value="ECO:0007669"/>
    <property type="project" value="UniProtKB-SubCell"/>
</dbReference>
<dbReference type="SMART" id="SM00268">
    <property type="entry name" value="ACTIN"/>
    <property type="match status" value="1"/>
</dbReference>
<dbReference type="AlphaFoldDB" id="A0A9D2XXB9"/>
<evidence type="ECO:0000256" key="2">
    <source>
        <dbReference type="ARBA" id="ARBA00006752"/>
    </source>
</evidence>
<feature type="region of interest" description="Disordered" evidence="6">
    <location>
        <begin position="642"/>
        <end position="749"/>
    </location>
</feature>
<comment type="caution">
    <text evidence="7">The sequence shown here is derived from an EMBL/GenBank/DDBJ whole genome shotgun (WGS) entry which is preliminary data.</text>
</comment>
<dbReference type="PANTHER" id="PTHR11937">
    <property type="entry name" value="ACTIN"/>
    <property type="match status" value="1"/>
</dbReference>
<feature type="compositionally biased region" description="Basic and acidic residues" evidence="6">
    <location>
        <begin position="609"/>
        <end position="630"/>
    </location>
</feature>
<dbReference type="Proteomes" id="UP000822369">
    <property type="component" value="Chromosome 14"/>
</dbReference>
<keyword evidence="3" id="KW-0206">Cytoskeleton</keyword>
<feature type="region of interest" description="Disordered" evidence="6">
    <location>
        <begin position="281"/>
        <end position="316"/>
    </location>
</feature>
<feature type="compositionally biased region" description="Low complexity" evidence="6">
    <location>
        <begin position="587"/>
        <end position="598"/>
    </location>
</feature>
<dbReference type="OMA" id="CHQSWVS"/>
<sequence length="1206" mass="133111">MAGTALFTHTAFDMLQNHSRITAAVERVELLWRQASSRAQLHLQLVQFRSEALQITEKIAALQEKLQLYTAEIDGRSAKGVASLSEFETNVYSPAMVLIHHCEEVIHTLEETLPLEAQTRESWVQDLERLKDNLHLDVTLVLQTLRAVSDYHHYYNKANSWCRLVLSEDFLQELLSAAHRDHLSSEQQTVWRRELSTFLKKNPAPDMEELVHLVHLSSAIPDEQLRQAGRRIYHRCVVLRKLLISSGPVLVDQLQLALQWQTELMHGGHVTWPSEAADVHCSSAEAPSPAGSGSVSVDQKPRPLEPLDSGFNGGGWAQLEVAPQRSAEAEGSVRCTLKQLHRHEEGVSGGPDHVGGVGPGSEGNSCGESIPILPEVEAEVLKLSAAAACNPWLSRPVDGLESPDTVTQRDHLGPRTSAARRTRMEVMTCTASTNPQSGDGDLDSDFSDPEPGSADDILSSSTADRRDAASRSTEVVPTLLWDSHPHPETSNTAYSGTDVSLTQWEEEEQESLRQVEKILDRAGGILQEEENVLAQEKELDVLLEEEDRREVWWWDGKDKPGMRSSEPAEAGEPQSSSELESDESSSEGEWSSGELLSSAPEGPDLNRLGLKDLNSRSRCSDPRLIRDGEAFRLQLEKERREVEALEKSLYKEQEPTETPRDGEDAAPSVRSTESAGRDWCQSEGFRSFSGLEVEDPPSPCRGSGFKDPMEDAVHPQPRMGDTESGDGLGAPPASGRRLDDVGAPDGEAAEGLVISPNVKELTTNNNNNKKLLTSDCCDGPSHAYMTPRVLPGQPLESDPGRTHWLSDGFQRSDVVRRSSCGSEEAWTRPTDDVPEVWDLNVPVVLDTGSGLMKAGFADQDGPKTVFPNIIGVPKYEEIMNGNPEGGVYVGHDAQHMRGVLALKHPIQNGIISSWDDMEKIWHHTFQLMGVEPEEHPVLLTEAAMNPLENRQRMVEIMFESFNVPLTYVAMQAVLALYATGRTTGVVFDSGDGVSHSVPVFEGYCLPHAVQRFPLAGVDVTTQLKKLLQEQGVSMCTSAENEIAREIKERCCCVALDYQAAESSCREMHYTMPDGQIVTLRTERFRAPEILFKPQLIGREHYGMHESISKSIQKSDIDLRRSLLGNIVLSGGNTLLPGLPERLQAEIKALVPAEVGGAIRVTSPKNRDCLVWRGGAVLANLPTFSSAWISQKEYEENGPRIVFRKCF</sequence>
<dbReference type="InterPro" id="IPR020902">
    <property type="entry name" value="Actin/actin-like_CS"/>
</dbReference>
<dbReference type="Gene3D" id="3.30.420.40">
    <property type="match status" value="2"/>
</dbReference>
<keyword evidence="5" id="KW-0175">Coiled coil</keyword>
<dbReference type="Pfam" id="PF00022">
    <property type="entry name" value="Actin"/>
    <property type="match status" value="1"/>
</dbReference>
<dbReference type="KEGG" id="nfu:107395987"/>